<dbReference type="Pfam" id="PF06676">
    <property type="entry name" value="DUF1178"/>
    <property type="match status" value="1"/>
</dbReference>
<evidence type="ECO:0000313" key="1">
    <source>
        <dbReference type="EMBL" id="MBQ0936757.1"/>
    </source>
</evidence>
<proteinExistence type="predicted"/>
<dbReference type="RefSeq" id="WP_210810149.1">
    <property type="nucleotide sequence ID" value="NZ_JAGQDG010000006.1"/>
</dbReference>
<dbReference type="PIRSF" id="PIRSF032131">
    <property type="entry name" value="UCP032131"/>
    <property type="match status" value="1"/>
</dbReference>
<reference evidence="1 2" key="1">
    <citation type="submission" date="2021-04" db="EMBL/GenBank/DDBJ databases">
        <title>The genome sequence of type strain Ideonella paludis KCTC 32238.</title>
        <authorList>
            <person name="Liu Y."/>
        </authorList>
    </citation>
    <scope>NUCLEOTIDE SEQUENCE [LARGE SCALE GENOMIC DNA]</scope>
    <source>
        <strain evidence="1 2">KCTC 32238</strain>
    </source>
</reference>
<keyword evidence="2" id="KW-1185">Reference proteome</keyword>
<gene>
    <name evidence="1" type="ORF">KAK11_15595</name>
</gene>
<name>A0ABS5E038_9BURK</name>
<dbReference type="EMBL" id="JAGQDG010000006">
    <property type="protein sequence ID" value="MBQ0936757.1"/>
    <property type="molecule type" value="Genomic_DNA"/>
</dbReference>
<sequence length="156" mass="16524">MKVFNLCCAHGHAFEGWFGSEADYQSQTERGLLSCPLCEDTQVTRLPSAPRLNLGAAAGPEVSAPVEAPVSQAQHDHAKALAALQGGLLQAVKAVMANTEDVGTRFPEEARRIHYGEAAARNIRGQASAQERAELAEEGIEVVALPTPKSLTGPTH</sequence>
<evidence type="ECO:0000313" key="2">
    <source>
        <dbReference type="Proteomes" id="UP000672097"/>
    </source>
</evidence>
<dbReference type="Proteomes" id="UP000672097">
    <property type="component" value="Unassembled WGS sequence"/>
</dbReference>
<organism evidence="1 2">
    <name type="scientific">Ideonella paludis</name>
    <dbReference type="NCBI Taxonomy" id="1233411"/>
    <lineage>
        <taxon>Bacteria</taxon>
        <taxon>Pseudomonadati</taxon>
        <taxon>Pseudomonadota</taxon>
        <taxon>Betaproteobacteria</taxon>
        <taxon>Burkholderiales</taxon>
        <taxon>Sphaerotilaceae</taxon>
        <taxon>Ideonella</taxon>
    </lineage>
</organism>
<protein>
    <submittedName>
        <fullName evidence="1">DUF1178 family protein</fullName>
    </submittedName>
</protein>
<dbReference type="InterPro" id="IPR009562">
    <property type="entry name" value="DUF1178"/>
</dbReference>
<comment type="caution">
    <text evidence="1">The sequence shown here is derived from an EMBL/GenBank/DDBJ whole genome shotgun (WGS) entry which is preliminary data.</text>
</comment>
<accession>A0ABS5E038</accession>